<comment type="subcellular location">
    <subcellularLocation>
        <location evidence="1">Cell envelope</location>
    </subcellularLocation>
</comment>
<dbReference type="GO" id="GO:0055085">
    <property type="term" value="P:transmembrane transport"/>
    <property type="evidence" value="ECO:0007669"/>
    <property type="project" value="InterPro"/>
</dbReference>
<evidence type="ECO:0000256" key="1">
    <source>
        <dbReference type="ARBA" id="ARBA00004196"/>
    </source>
</evidence>
<evidence type="ECO:0008006" key="9">
    <source>
        <dbReference type="Google" id="ProtNLM"/>
    </source>
</evidence>
<evidence type="ECO:0000256" key="2">
    <source>
        <dbReference type="ARBA" id="ARBA00008520"/>
    </source>
</evidence>
<dbReference type="EMBL" id="CAJVAS010000009">
    <property type="protein sequence ID" value="CAG7623939.1"/>
    <property type="molecule type" value="Genomic_DNA"/>
</dbReference>
<dbReference type="InterPro" id="IPR050490">
    <property type="entry name" value="Bact_solute-bd_prot1"/>
</dbReference>
<evidence type="ECO:0000256" key="5">
    <source>
        <dbReference type="ARBA" id="ARBA00022764"/>
    </source>
</evidence>
<keyword evidence="3" id="KW-0813">Transport</keyword>
<dbReference type="PROSITE" id="PS51257">
    <property type="entry name" value="PROKAR_LIPOPROTEIN"/>
    <property type="match status" value="1"/>
</dbReference>
<dbReference type="InterPro" id="IPR006061">
    <property type="entry name" value="SBP_1_CS"/>
</dbReference>
<evidence type="ECO:0000256" key="4">
    <source>
        <dbReference type="ARBA" id="ARBA00022729"/>
    </source>
</evidence>
<dbReference type="GO" id="GO:0030313">
    <property type="term" value="C:cell envelope"/>
    <property type="evidence" value="ECO:0007669"/>
    <property type="project" value="UniProtKB-SubCell"/>
</dbReference>
<proteinExistence type="inferred from homology"/>
<dbReference type="AlphaFoldDB" id="A0A916NPT5"/>
<dbReference type="PANTHER" id="PTHR43649">
    <property type="entry name" value="ARABINOSE-BINDING PROTEIN-RELATED"/>
    <property type="match status" value="1"/>
</dbReference>
<feature type="signal peptide" evidence="6">
    <location>
        <begin position="1"/>
        <end position="28"/>
    </location>
</feature>
<keyword evidence="8" id="KW-1185">Reference proteome</keyword>
<evidence type="ECO:0000256" key="3">
    <source>
        <dbReference type="ARBA" id="ARBA00022448"/>
    </source>
</evidence>
<name>A0A916NPT5_9BACL</name>
<dbReference type="InterPro" id="IPR006059">
    <property type="entry name" value="SBP"/>
</dbReference>
<dbReference type="PANTHER" id="PTHR43649:SF31">
    <property type="entry name" value="SN-GLYCEROL-3-PHOSPHATE-BINDING PERIPLASMIC PROTEIN UGPB"/>
    <property type="match status" value="1"/>
</dbReference>
<reference evidence="7" key="1">
    <citation type="submission" date="2021-06" db="EMBL/GenBank/DDBJ databases">
        <authorList>
            <person name="Criscuolo A."/>
        </authorList>
    </citation>
    <scope>NUCLEOTIDE SEQUENCE</scope>
    <source>
        <strain evidence="7">CIP111600</strain>
    </source>
</reference>
<comment type="similarity">
    <text evidence="2">Belongs to the bacterial solute-binding protein 1 family.</text>
</comment>
<dbReference type="Pfam" id="PF01547">
    <property type="entry name" value="SBP_bac_1"/>
    <property type="match status" value="1"/>
</dbReference>
<gene>
    <name evidence="7" type="ORF">PAESOLCIP111_02581</name>
</gene>
<keyword evidence="5" id="KW-0574">Periplasm</keyword>
<organism evidence="7 8">
    <name type="scientific">Paenibacillus solanacearum</name>
    <dbReference type="NCBI Taxonomy" id="2048548"/>
    <lineage>
        <taxon>Bacteria</taxon>
        <taxon>Bacillati</taxon>
        <taxon>Bacillota</taxon>
        <taxon>Bacilli</taxon>
        <taxon>Bacillales</taxon>
        <taxon>Paenibacillaceae</taxon>
        <taxon>Paenibacillus</taxon>
    </lineage>
</organism>
<comment type="caution">
    <text evidence="7">The sequence shown here is derived from an EMBL/GenBank/DDBJ whole genome shotgun (WGS) entry which is preliminary data.</text>
</comment>
<evidence type="ECO:0000313" key="7">
    <source>
        <dbReference type="EMBL" id="CAG7623939.1"/>
    </source>
</evidence>
<sequence length="428" mass="47069">MVRSVVKQTAAALTLAALLASCSSPVGAPKQPIAEAPPVTLKIYMWDAIFQEDVFQKLIAEPVKKKYPNITLQQVVRGPNTQPESIVTSDDNAVDIIMAWNDVLFQFQDLKLLSDMTPEVKKAGLDLGRFDAQVLDGMRDGDKKEILYGLPFAQDFYALFYNKDLFDKFGVAYPKDGMTWEDAIGLAKKLTREDGGVQYKGLDPEGPEKLGNSLSLPFVDPKTQKAALDTAGWRNVFDTLKQIYGIPGNQNTISNHAGTVNRFAKDKNVAMYASHGVVSALAQSDVNWDIAQYPSFKERPNVYGMVKAYALCITTTSKHREQAMQTLQVMTSDEVQLAYTKSTAMLSGLNNPEMNKQFGADLPLLKGKHIEGIFKSKPAPFVAQSTFSGKARAALEAKFKDVAAGKDINTALREAQEEAAKQIEALKK</sequence>
<evidence type="ECO:0000313" key="8">
    <source>
        <dbReference type="Proteomes" id="UP000693672"/>
    </source>
</evidence>
<protein>
    <recommendedName>
        <fullName evidence="9">Extracellular solute-binding protein</fullName>
    </recommendedName>
</protein>
<dbReference type="PROSITE" id="PS01037">
    <property type="entry name" value="SBP_BACTERIAL_1"/>
    <property type="match status" value="1"/>
</dbReference>
<feature type="chain" id="PRO_5037332620" description="Extracellular solute-binding protein" evidence="6">
    <location>
        <begin position="29"/>
        <end position="428"/>
    </location>
</feature>
<keyword evidence="4 6" id="KW-0732">Signal</keyword>
<dbReference type="Proteomes" id="UP000693672">
    <property type="component" value="Unassembled WGS sequence"/>
</dbReference>
<evidence type="ECO:0000256" key="6">
    <source>
        <dbReference type="SAM" id="SignalP"/>
    </source>
</evidence>
<accession>A0A916NPT5</accession>
<dbReference type="RefSeq" id="WP_218092359.1">
    <property type="nucleotide sequence ID" value="NZ_CAJVAS010000009.1"/>
</dbReference>